<feature type="binding site" evidence="7">
    <location>
        <position position="21"/>
    </location>
    <ligand>
        <name>3-phosphoshikimate</name>
        <dbReference type="ChEBI" id="CHEBI:145989"/>
    </ligand>
</feature>
<dbReference type="HAMAP" id="MF_00210">
    <property type="entry name" value="EPSP_synth"/>
    <property type="match status" value="1"/>
</dbReference>
<evidence type="ECO:0000256" key="7">
    <source>
        <dbReference type="HAMAP-Rule" id="MF_00210"/>
    </source>
</evidence>
<feature type="binding site" evidence="7">
    <location>
        <position position="165"/>
    </location>
    <ligand>
        <name>phosphoenolpyruvate</name>
        <dbReference type="ChEBI" id="CHEBI:58702"/>
    </ligand>
</feature>
<dbReference type="GO" id="GO:0009073">
    <property type="term" value="P:aromatic amino acid family biosynthetic process"/>
    <property type="evidence" value="ECO:0007669"/>
    <property type="project" value="UniProtKB-KW"/>
</dbReference>
<name>A0A830ETL5_9EURY</name>
<dbReference type="AlphaFoldDB" id="A0A830ETL5"/>
<evidence type="ECO:0000256" key="5">
    <source>
        <dbReference type="ARBA" id="ARBA00023141"/>
    </source>
</evidence>
<evidence type="ECO:0000256" key="4">
    <source>
        <dbReference type="ARBA" id="ARBA00022679"/>
    </source>
</evidence>
<dbReference type="EC" id="2.5.1.19" evidence="7"/>
<feature type="binding site" evidence="7">
    <location>
        <position position="118"/>
    </location>
    <ligand>
        <name>phosphoenolpyruvate</name>
        <dbReference type="ChEBI" id="CHEBI:58702"/>
    </ligand>
</feature>
<dbReference type="Gene3D" id="3.65.10.10">
    <property type="entry name" value="Enolpyruvate transferase domain"/>
    <property type="match status" value="2"/>
</dbReference>
<dbReference type="InterPro" id="IPR006264">
    <property type="entry name" value="EPSP_synthase"/>
</dbReference>
<comment type="subcellular location">
    <subcellularLocation>
        <location evidence="7">Cytoplasm</location>
    </subcellularLocation>
</comment>
<comment type="subunit">
    <text evidence="7">Monomer.</text>
</comment>
<feature type="binding site" evidence="7">
    <location>
        <position position="163"/>
    </location>
    <ligand>
        <name>3-phosphoshikimate</name>
        <dbReference type="ChEBI" id="CHEBI:145989"/>
    </ligand>
</feature>
<dbReference type="Proteomes" id="UP000628840">
    <property type="component" value="Unassembled WGS sequence"/>
</dbReference>
<dbReference type="RefSeq" id="WP_188877709.1">
    <property type="nucleotide sequence ID" value="NZ_BMPF01000001.1"/>
</dbReference>
<comment type="caution">
    <text evidence="7">Lacks conserved residue(s) required for the propagation of feature annotation.</text>
</comment>
<comment type="catalytic activity">
    <reaction evidence="6">
        <text>3-phosphoshikimate + phosphoenolpyruvate = 5-O-(1-carboxyvinyl)-3-phosphoshikimate + phosphate</text>
        <dbReference type="Rhea" id="RHEA:21256"/>
        <dbReference type="ChEBI" id="CHEBI:43474"/>
        <dbReference type="ChEBI" id="CHEBI:57701"/>
        <dbReference type="ChEBI" id="CHEBI:58702"/>
        <dbReference type="ChEBI" id="CHEBI:145989"/>
        <dbReference type="EC" id="2.5.1.19"/>
    </reaction>
    <physiologicalReaction direction="left-to-right" evidence="6">
        <dbReference type="Rhea" id="RHEA:21257"/>
    </physiologicalReaction>
</comment>
<comment type="caution">
    <text evidence="9">The sequence shown here is derived from an EMBL/GenBank/DDBJ whole genome shotgun (WGS) entry which is preliminary data.</text>
</comment>
<dbReference type="PROSITE" id="PS00885">
    <property type="entry name" value="EPSP_SYNTHASE_2"/>
    <property type="match status" value="1"/>
</dbReference>
<dbReference type="PANTHER" id="PTHR21090">
    <property type="entry name" value="AROM/DEHYDROQUINATE SYNTHASE"/>
    <property type="match status" value="1"/>
</dbReference>
<dbReference type="NCBIfam" id="TIGR01356">
    <property type="entry name" value="aroA"/>
    <property type="match status" value="1"/>
</dbReference>
<dbReference type="InterPro" id="IPR023193">
    <property type="entry name" value="EPSP_synthase_CS"/>
</dbReference>
<feature type="binding site" evidence="7">
    <location>
        <position position="191"/>
    </location>
    <ligand>
        <name>3-phosphoshikimate</name>
        <dbReference type="ChEBI" id="CHEBI:145989"/>
    </ligand>
</feature>
<dbReference type="GO" id="GO:0003866">
    <property type="term" value="F:3-phosphoshikimate 1-carboxyvinyltransferase activity"/>
    <property type="evidence" value="ECO:0007669"/>
    <property type="project" value="UniProtKB-UniRule"/>
</dbReference>
<dbReference type="GO" id="GO:0005737">
    <property type="term" value="C:cytoplasm"/>
    <property type="evidence" value="ECO:0007669"/>
    <property type="project" value="UniProtKB-SubCell"/>
</dbReference>
<comment type="pathway">
    <text evidence="1">Metabolic intermediate biosynthesis; chorismate biosynthesis; chorismate from D-erythrose 4-phosphate and phosphoenolpyruvate: step 6/7.</text>
</comment>
<dbReference type="GO" id="GO:0008652">
    <property type="term" value="P:amino acid biosynthetic process"/>
    <property type="evidence" value="ECO:0007669"/>
    <property type="project" value="UniProtKB-KW"/>
</dbReference>
<dbReference type="InterPro" id="IPR036968">
    <property type="entry name" value="Enolpyruvate_Tfrase_sf"/>
</dbReference>
<sequence>MKVTVPQSRVHGDAHAPPSKSYTHRAILAAGYSDGALVHHYLGSADTRETMGAVEAFGGDVADVQDVLEVDGFGGRPEVPPDVVDCGNSGTTMRLTTVAAALADGITVLTGDASLRSRPQGPLLDAVDQLGGSARSTRANGQAPLVVEGPIEGGTVTIPGDVSSQFVSALLMAGAVTDDGVDVELSTELKSAPYVDITLEVLDDFGVEATRTESGYRVPGGQSYEPRDGEYTVPGDFSSASYLLAAGALAGDPEVEVHEVYPSAQGDSAIIDILTEMGADLEWDRENGRAVVRRSELSGTTVDVGDTPDLLPTIATLGAAADGTTEIVNAEHVRFKETDRVSAMAEQLSKMGAEVEEERDALLVHGGESDLVGADVEGLGDHRIVMALAVAGLVADGETTITGAEDVDVSFPGFFDVLYELGVDVSRE</sequence>
<gene>
    <name evidence="7" type="primary">aroA</name>
    <name evidence="9" type="ORF">GCM10009037_03780</name>
</gene>
<evidence type="ECO:0000256" key="1">
    <source>
        <dbReference type="ARBA" id="ARBA00004811"/>
    </source>
</evidence>
<dbReference type="UniPathway" id="UPA00053">
    <property type="reaction ID" value="UER00089"/>
</dbReference>
<dbReference type="PIRSF" id="PIRSF000505">
    <property type="entry name" value="EPSPS"/>
    <property type="match status" value="1"/>
</dbReference>
<evidence type="ECO:0000259" key="8">
    <source>
        <dbReference type="Pfam" id="PF00275"/>
    </source>
</evidence>
<dbReference type="InterPro" id="IPR013792">
    <property type="entry name" value="RNA3'P_cycl/enolpyr_Trfase_a/b"/>
</dbReference>
<feature type="binding site" evidence="7">
    <location>
        <position position="383"/>
    </location>
    <ligand>
        <name>phosphoenolpyruvate</name>
        <dbReference type="ChEBI" id="CHEBI:58702"/>
    </ligand>
</feature>
<comment type="function">
    <text evidence="7">Catalyzes the transfer of the enolpyruvyl moiety of phosphoenolpyruvate (PEP) to the 5-hydroxyl of shikimate-3-phosphate (S3P) to produce enolpyruvyl shikimate-3-phosphate and inorganic phosphate.</text>
</comment>
<keyword evidence="10" id="KW-1185">Reference proteome</keyword>
<dbReference type="GO" id="GO:0009423">
    <property type="term" value="P:chorismate biosynthetic process"/>
    <property type="evidence" value="ECO:0007669"/>
    <property type="project" value="UniProtKB-UniRule"/>
</dbReference>
<feature type="binding site" evidence="7">
    <location>
        <position position="25"/>
    </location>
    <ligand>
        <name>3-phosphoshikimate</name>
        <dbReference type="ChEBI" id="CHEBI:145989"/>
    </ligand>
</feature>
<keyword evidence="4 7" id="KW-0808">Transferase</keyword>
<reference evidence="9 10" key="1">
    <citation type="journal article" date="2019" name="Int. J. Syst. Evol. Microbiol.">
        <title>The Global Catalogue of Microorganisms (GCM) 10K type strain sequencing project: providing services to taxonomists for standard genome sequencing and annotation.</title>
        <authorList>
            <consortium name="The Broad Institute Genomics Platform"/>
            <consortium name="The Broad Institute Genome Sequencing Center for Infectious Disease"/>
            <person name="Wu L."/>
            <person name="Ma J."/>
        </authorList>
    </citation>
    <scope>NUCLEOTIDE SEQUENCE [LARGE SCALE GENOMIC DNA]</scope>
    <source>
        <strain evidence="9 10">JCM 19585</strain>
    </source>
</reference>
<feature type="binding site" evidence="7">
    <location>
        <position position="164"/>
    </location>
    <ligand>
        <name>3-phosphoshikimate</name>
        <dbReference type="ChEBI" id="CHEBI:145989"/>
    </ligand>
</feature>
<comment type="similarity">
    <text evidence="2 7">Belongs to the EPSP synthase family.</text>
</comment>
<evidence type="ECO:0000313" key="10">
    <source>
        <dbReference type="Proteomes" id="UP000628840"/>
    </source>
</evidence>
<proteinExistence type="inferred from homology"/>
<feature type="binding site" evidence="7">
    <location>
        <position position="165"/>
    </location>
    <ligand>
        <name>3-phosphoshikimate</name>
        <dbReference type="ChEBI" id="CHEBI:145989"/>
    </ligand>
</feature>
<feature type="binding site" evidence="7">
    <location>
        <position position="340"/>
    </location>
    <ligand>
        <name>phosphoenolpyruvate</name>
        <dbReference type="ChEBI" id="CHEBI:58702"/>
    </ligand>
</feature>
<keyword evidence="3 7" id="KW-0028">Amino-acid biosynthesis</keyword>
<keyword evidence="7" id="KW-0963">Cytoplasm</keyword>
<feature type="domain" description="Enolpyruvate transferase" evidence="8">
    <location>
        <begin position="6"/>
        <end position="418"/>
    </location>
</feature>
<dbReference type="PANTHER" id="PTHR21090:SF5">
    <property type="entry name" value="PENTAFUNCTIONAL AROM POLYPEPTIDE"/>
    <property type="match status" value="1"/>
</dbReference>
<feature type="binding site" evidence="7">
    <location>
        <position position="20"/>
    </location>
    <ligand>
        <name>3-phosphoshikimate</name>
        <dbReference type="ChEBI" id="CHEBI:145989"/>
    </ligand>
</feature>
<evidence type="ECO:0000256" key="6">
    <source>
        <dbReference type="ARBA" id="ARBA00044633"/>
    </source>
</evidence>
<accession>A0A830ETL5</accession>
<dbReference type="OrthoDB" id="43788at2157"/>
<evidence type="ECO:0000256" key="2">
    <source>
        <dbReference type="ARBA" id="ARBA00009948"/>
    </source>
</evidence>
<evidence type="ECO:0000256" key="3">
    <source>
        <dbReference type="ARBA" id="ARBA00022605"/>
    </source>
</evidence>
<feature type="binding site" evidence="7">
    <location>
        <position position="90"/>
    </location>
    <ligand>
        <name>phosphoenolpyruvate</name>
        <dbReference type="ChEBI" id="CHEBI:58702"/>
    </ligand>
</feature>
<feature type="active site" description="Proton acceptor" evidence="7">
    <location>
        <position position="309"/>
    </location>
</feature>
<protein>
    <recommendedName>
        <fullName evidence="7">3-phosphoshikimate 1-carboxyvinyltransferase</fullName>
        <ecNumber evidence="7">2.5.1.19</ecNumber>
    </recommendedName>
    <alternativeName>
        <fullName evidence="7">5-enolpyruvylshikimate-3-phosphate synthase</fullName>
        <shortName evidence="7">EPSP synthase</shortName>
        <shortName evidence="7">EPSPS</shortName>
    </alternativeName>
</protein>
<organism evidence="9 10">
    <name type="scientific">Halarchaeum grantii</name>
    <dbReference type="NCBI Taxonomy" id="1193105"/>
    <lineage>
        <taxon>Archaea</taxon>
        <taxon>Methanobacteriati</taxon>
        <taxon>Methanobacteriota</taxon>
        <taxon>Stenosarchaea group</taxon>
        <taxon>Halobacteria</taxon>
        <taxon>Halobacteriales</taxon>
        <taxon>Halobacteriaceae</taxon>
    </lineage>
</organism>
<dbReference type="CDD" id="cd01556">
    <property type="entry name" value="EPSP_synthase"/>
    <property type="match status" value="1"/>
</dbReference>
<evidence type="ECO:0000313" key="9">
    <source>
        <dbReference type="EMBL" id="GGL23467.1"/>
    </source>
</evidence>
<dbReference type="SUPFAM" id="SSF55205">
    <property type="entry name" value="EPT/RTPC-like"/>
    <property type="match status" value="1"/>
</dbReference>
<feature type="binding site" evidence="7">
    <location>
        <position position="309"/>
    </location>
    <ligand>
        <name>3-phosphoshikimate</name>
        <dbReference type="ChEBI" id="CHEBI:145989"/>
    </ligand>
</feature>
<dbReference type="EMBL" id="BMPF01000001">
    <property type="protein sequence ID" value="GGL23467.1"/>
    <property type="molecule type" value="Genomic_DNA"/>
</dbReference>
<feature type="binding site" evidence="7">
    <location>
        <position position="20"/>
    </location>
    <ligand>
        <name>phosphoenolpyruvate</name>
        <dbReference type="ChEBI" id="CHEBI:58702"/>
    </ligand>
</feature>
<keyword evidence="5 7" id="KW-0057">Aromatic amino acid biosynthesis</keyword>
<feature type="binding site" evidence="7">
    <location>
        <position position="336"/>
    </location>
    <ligand>
        <name>3-phosphoshikimate</name>
        <dbReference type="ChEBI" id="CHEBI:145989"/>
    </ligand>
</feature>
<dbReference type="Pfam" id="PF00275">
    <property type="entry name" value="EPSP_synthase"/>
    <property type="match status" value="1"/>
</dbReference>
<dbReference type="InterPro" id="IPR001986">
    <property type="entry name" value="Enolpyruvate_Tfrase_dom"/>
</dbReference>